<reference evidence="1" key="1">
    <citation type="submission" date="2021-02" db="EMBL/GenBank/DDBJ databases">
        <authorList>
            <person name="Nowell W R."/>
        </authorList>
    </citation>
    <scope>NUCLEOTIDE SEQUENCE</scope>
</reference>
<name>A0A8S2WFY9_9BILA</name>
<gene>
    <name evidence="1" type="ORF">TMI583_LOCUS45084</name>
</gene>
<proteinExistence type="predicted"/>
<protein>
    <submittedName>
        <fullName evidence="1">Uncharacterized protein</fullName>
    </submittedName>
</protein>
<feature type="non-terminal residue" evidence="1">
    <location>
        <position position="1"/>
    </location>
</feature>
<evidence type="ECO:0000313" key="2">
    <source>
        <dbReference type="Proteomes" id="UP000682733"/>
    </source>
</evidence>
<organism evidence="1 2">
    <name type="scientific">Didymodactylos carnosus</name>
    <dbReference type="NCBI Taxonomy" id="1234261"/>
    <lineage>
        <taxon>Eukaryota</taxon>
        <taxon>Metazoa</taxon>
        <taxon>Spiralia</taxon>
        <taxon>Gnathifera</taxon>
        <taxon>Rotifera</taxon>
        <taxon>Eurotatoria</taxon>
        <taxon>Bdelloidea</taxon>
        <taxon>Philodinida</taxon>
        <taxon>Philodinidae</taxon>
        <taxon>Didymodactylos</taxon>
    </lineage>
</organism>
<accession>A0A8S2WFY9</accession>
<evidence type="ECO:0000313" key="1">
    <source>
        <dbReference type="EMBL" id="CAF4434610.1"/>
    </source>
</evidence>
<dbReference type="AlphaFoldDB" id="A0A8S2WFY9"/>
<dbReference type="Proteomes" id="UP000682733">
    <property type="component" value="Unassembled WGS sequence"/>
</dbReference>
<sequence length="123" mass="14490">SSKVKYLKVAIEFEKACEVEKENYLEKIRQTNASKKSWWNLVKTLFRRSRSSKISELRDQNNLEWSDDKMKAYVLNQRFASICTMTTADYDKDIPFDKLNLSTTTLDLFTVTTNEVEKMLKSE</sequence>
<dbReference type="EMBL" id="CAJOBA010079479">
    <property type="protein sequence ID" value="CAF4434610.1"/>
    <property type="molecule type" value="Genomic_DNA"/>
</dbReference>
<comment type="caution">
    <text evidence="1">The sequence shown here is derived from an EMBL/GenBank/DDBJ whole genome shotgun (WGS) entry which is preliminary data.</text>
</comment>